<evidence type="ECO:0000259" key="6">
    <source>
        <dbReference type="PROSITE" id="PS50234"/>
    </source>
</evidence>
<sequence>MTFTYPWALLALLVIPVLIWRYRALLRADQERREALARSGLVPAAAGATGATRSARRGRHLVPACLLATLALLILAAAGPAATLTQVHREGTVILAFDTSNSMRATDLRPDRLAAAKAAAYRFIDAQPRNIRIGVVAFSDTGNVTQSPTDDPRLVKSAVDRLGAHGGTSLGQGLFTALKAIAGGKLTVDPEQLASDPDSVDIGYYGSARVVLLSDGQDTGTLDPQAMARLASVAGVKVSTVGLGDPGGTTVTIDGVAQHTALDEASLRGIAETTDGTYARATSAGDLGDIYAGMKLDFVSRRESTELAPYMTLLSLLILGLGVTVSVVRTGRVVSA</sequence>
<organism evidence="7 8">
    <name type="scientific">Nostocoides jenkinsii Ben 74</name>
    <dbReference type="NCBI Taxonomy" id="1193518"/>
    <lineage>
        <taxon>Bacteria</taxon>
        <taxon>Bacillati</taxon>
        <taxon>Actinomycetota</taxon>
        <taxon>Actinomycetes</taxon>
        <taxon>Micrococcales</taxon>
        <taxon>Intrasporangiaceae</taxon>
        <taxon>Nostocoides</taxon>
    </lineage>
</organism>
<keyword evidence="4 5" id="KW-0472">Membrane</keyword>
<keyword evidence="3 5" id="KW-1133">Transmembrane helix</keyword>
<gene>
    <name evidence="7" type="ORF">BN13_710004</name>
</gene>
<protein>
    <recommendedName>
        <fullName evidence="6">VWFA domain-containing protein</fullName>
    </recommendedName>
</protein>
<reference evidence="7 8" key="1">
    <citation type="journal article" date="2013" name="ISME J.">
        <title>A metabolic model for members of the genus Tetrasphaera involved in enhanced biological phosphorus removal.</title>
        <authorList>
            <person name="Kristiansen R."/>
            <person name="Nguyen H.T.T."/>
            <person name="Saunders A.M."/>
            <person name="Nielsen J.L."/>
            <person name="Wimmer R."/>
            <person name="Le V.Q."/>
            <person name="McIlroy S.J."/>
            <person name="Petrovski S."/>
            <person name="Seviour R.J."/>
            <person name="Calteau A."/>
            <person name="Nielsen K.L."/>
            <person name="Nielsen P.H."/>
        </authorList>
    </citation>
    <scope>NUCLEOTIDE SEQUENCE [LARGE SCALE GENOMIC DNA]</scope>
    <source>
        <strain evidence="7 8">Ben 74</strain>
    </source>
</reference>
<evidence type="ECO:0000256" key="4">
    <source>
        <dbReference type="ARBA" id="ARBA00023136"/>
    </source>
</evidence>
<name>A0A077MG55_9MICO</name>
<dbReference type="Pfam" id="PF07584">
    <property type="entry name" value="BatA"/>
    <property type="match status" value="1"/>
</dbReference>
<dbReference type="Proteomes" id="UP000035720">
    <property type="component" value="Unassembled WGS sequence"/>
</dbReference>
<keyword evidence="8" id="KW-1185">Reference proteome</keyword>
<evidence type="ECO:0000256" key="2">
    <source>
        <dbReference type="ARBA" id="ARBA00022692"/>
    </source>
</evidence>
<feature type="transmembrane region" description="Helical" evidence="5">
    <location>
        <begin position="307"/>
        <end position="328"/>
    </location>
</feature>
<dbReference type="Pfam" id="PF13519">
    <property type="entry name" value="VWA_2"/>
    <property type="match status" value="1"/>
</dbReference>
<dbReference type="RefSeq" id="WP_048546955.1">
    <property type="nucleotide sequence ID" value="NZ_HF571038.1"/>
</dbReference>
<keyword evidence="2 5" id="KW-0812">Transmembrane</keyword>
<evidence type="ECO:0000313" key="7">
    <source>
        <dbReference type="EMBL" id="CCI54438.1"/>
    </source>
</evidence>
<evidence type="ECO:0000256" key="1">
    <source>
        <dbReference type="ARBA" id="ARBA00022475"/>
    </source>
</evidence>
<dbReference type="STRING" id="1193518.BN13_710004"/>
<dbReference type="OrthoDB" id="8882959at2"/>
<dbReference type="PANTHER" id="PTHR22550">
    <property type="entry name" value="SPORE GERMINATION PROTEIN"/>
    <property type="match status" value="1"/>
</dbReference>
<proteinExistence type="predicted"/>
<feature type="transmembrane region" description="Helical" evidence="5">
    <location>
        <begin position="61"/>
        <end position="82"/>
    </location>
</feature>
<evidence type="ECO:0000256" key="3">
    <source>
        <dbReference type="ARBA" id="ARBA00022989"/>
    </source>
</evidence>
<dbReference type="SUPFAM" id="SSF53300">
    <property type="entry name" value="vWA-like"/>
    <property type="match status" value="1"/>
</dbReference>
<dbReference type="Gene3D" id="3.40.50.410">
    <property type="entry name" value="von Willebrand factor, type A domain"/>
    <property type="match status" value="1"/>
</dbReference>
<feature type="transmembrane region" description="Helical" evidence="5">
    <location>
        <begin position="6"/>
        <end position="23"/>
    </location>
</feature>
<dbReference type="InterPro" id="IPR024163">
    <property type="entry name" value="Aerotolerance_reg_N"/>
</dbReference>
<dbReference type="AlphaFoldDB" id="A0A077MG55"/>
<dbReference type="PROSITE" id="PS50234">
    <property type="entry name" value="VWFA"/>
    <property type="match status" value="1"/>
</dbReference>
<dbReference type="InterPro" id="IPR002035">
    <property type="entry name" value="VWF_A"/>
</dbReference>
<comment type="caution">
    <text evidence="7">The sequence shown here is derived from an EMBL/GenBank/DDBJ whole genome shotgun (WGS) entry which is preliminary data.</text>
</comment>
<dbReference type="EMBL" id="CAJC01000185">
    <property type="protein sequence ID" value="CCI54438.1"/>
    <property type="molecule type" value="Genomic_DNA"/>
</dbReference>
<dbReference type="InterPro" id="IPR036465">
    <property type="entry name" value="vWFA_dom_sf"/>
</dbReference>
<dbReference type="InterPro" id="IPR050768">
    <property type="entry name" value="UPF0353/GerABKA_families"/>
</dbReference>
<keyword evidence="1" id="KW-1003">Cell membrane</keyword>
<dbReference type="SMART" id="SM00327">
    <property type="entry name" value="VWA"/>
    <property type="match status" value="1"/>
</dbReference>
<dbReference type="PANTHER" id="PTHR22550:SF5">
    <property type="entry name" value="LEUCINE ZIPPER PROTEIN 4"/>
    <property type="match status" value="1"/>
</dbReference>
<feature type="domain" description="VWFA" evidence="6">
    <location>
        <begin position="92"/>
        <end position="299"/>
    </location>
</feature>
<evidence type="ECO:0000313" key="8">
    <source>
        <dbReference type="Proteomes" id="UP000035720"/>
    </source>
</evidence>
<accession>A0A077MG55</accession>
<evidence type="ECO:0000256" key="5">
    <source>
        <dbReference type="SAM" id="Phobius"/>
    </source>
</evidence>